<accession>A0A160DW31</accession>
<organism evidence="1 2">
    <name type="scientific">Dokdonella koreensis DS-123</name>
    <dbReference type="NCBI Taxonomy" id="1300342"/>
    <lineage>
        <taxon>Bacteria</taxon>
        <taxon>Pseudomonadati</taxon>
        <taxon>Pseudomonadota</taxon>
        <taxon>Gammaproteobacteria</taxon>
        <taxon>Lysobacterales</taxon>
        <taxon>Rhodanobacteraceae</taxon>
        <taxon>Dokdonella</taxon>
    </lineage>
</organism>
<proteinExistence type="predicted"/>
<gene>
    <name evidence="1" type="ORF">I596_2821</name>
</gene>
<dbReference type="RefSeq" id="WP_067648811.1">
    <property type="nucleotide sequence ID" value="NZ_CP015249.1"/>
</dbReference>
<name>A0A160DW31_9GAMM</name>
<evidence type="ECO:0008006" key="3">
    <source>
        <dbReference type="Google" id="ProtNLM"/>
    </source>
</evidence>
<dbReference type="AlphaFoldDB" id="A0A160DW31"/>
<dbReference type="SUPFAM" id="SSF101898">
    <property type="entry name" value="NHL repeat"/>
    <property type="match status" value="3"/>
</dbReference>
<dbReference type="KEGG" id="dko:I596_2821"/>
<dbReference type="NCBIfam" id="TIGR02608">
    <property type="entry name" value="delta_60_rpt"/>
    <property type="match status" value="13"/>
</dbReference>
<keyword evidence="2" id="KW-1185">Reference proteome</keyword>
<reference evidence="1 2" key="1">
    <citation type="submission" date="2016-04" db="EMBL/GenBank/DDBJ databases">
        <title>Complete genome sequence of Dokdonella koreensis DS-123T.</title>
        <authorList>
            <person name="Kim J.F."/>
            <person name="Lee H."/>
            <person name="Kwak M.-J."/>
        </authorList>
    </citation>
    <scope>NUCLEOTIDE SEQUENCE [LARGE SCALE GENOMIC DNA]</scope>
    <source>
        <strain evidence="1 2">DS-123</strain>
    </source>
</reference>
<evidence type="ECO:0000313" key="1">
    <source>
        <dbReference type="EMBL" id="ANB18815.1"/>
    </source>
</evidence>
<sequence length="857" mass="87632">MKTRAVPLRPLRRCLPVLALLLLTWLPLAVLAQRPSDGFDPGADGSVRRLFVQADGTLLVAGDFTSIGGGARSRLARLRTDGSLDADFSVTIDGVVNAAAALADGRILITGEFTQVNGTAQPSLALLRADGSLDTGFTLQPPGGANTVSTLVRQDDGKIVLGGNFDRLGGHAIKGGVARLLADGGLDTGFAAPLLDVAALATDRQGRTYAAGAIFQAPMYGFVRLRADGALDTAFTLEEDLMWALFESVTQLAVQPDGSILAAGSFTLTRGGQTWTGLLRIRPDGSLDESFRPGPDGAVQGFALQPDGAIVVVGEFTTIGGAARAGVARLRSDGSADTAAVPATGSVRAVAIQADGKIVLGGDFSALAGVARQRLGRLEPDGTLETDFIAGNDPLYPGIGGGGFLGGVDGMALQPDGQLLVVGTFGFIGVDPYNGAARIRPDGSVDATFQAPDARVNLLALQPDGRILVAGEFASIGGQPRPGIARLHADGTLDASFAAPDWSQGGQSPTVTALLLQPDGRVVIAGYWRDGNGVSTIEVVRFQADGAIDPGFSRPAIDSTYGSISALALESDGSLLIGGRFTSVSGAPRSGLARLHADGTHDAGFDVAVDADVMAIQVLPDGRIVIGGWFTTVQGAARSHVARLSAAGVLDAGFAPAVPDDVLLNVQGIVLQADGTLLIGGFADTYFGHVLKLGADGAIDPDFRVTTDGPLVGLAQQADGKLLVAGGFQAVDGAARSGLARIATGQAAVQALRLDADGRLRWTRGGAAPDLRAVQFAYSLDGAAWLPLGAGAPVADGWTLAGTALPPETDLWIRAQGAVSSTRRSPGSLFETVARVRTPSADAADRIFADGFGDGAR</sequence>
<protein>
    <recommendedName>
        <fullName evidence="3">Delta-60 repeat domain-containing protein</fullName>
    </recommendedName>
</protein>
<dbReference type="STRING" id="1300342.I596_2821"/>
<dbReference type="EMBL" id="CP015249">
    <property type="protein sequence ID" value="ANB18815.1"/>
    <property type="molecule type" value="Genomic_DNA"/>
</dbReference>
<dbReference type="PANTHER" id="PTHR31778:SF2">
    <property type="entry name" value="BUD SITE SELECTION PROTEIN RAX2"/>
    <property type="match status" value="1"/>
</dbReference>
<dbReference type="OrthoDB" id="5950305at2"/>
<dbReference type="Pfam" id="PF17164">
    <property type="entry name" value="DUF5122"/>
    <property type="match status" value="13"/>
</dbReference>
<dbReference type="PANTHER" id="PTHR31778">
    <property type="entry name" value="BUD SITE SELECTION PROTEIN RAX2"/>
    <property type="match status" value="1"/>
</dbReference>
<dbReference type="Gene3D" id="2.80.10.50">
    <property type="match status" value="6"/>
</dbReference>
<dbReference type="InterPro" id="IPR013431">
    <property type="entry name" value="Delta_60_rpt"/>
</dbReference>
<dbReference type="GO" id="GO:1902929">
    <property type="term" value="C:plasma membrane of growing cell tip"/>
    <property type="evidence" value="ECO:0007669"/>
    <property type="project" value="TreeGrafter"/>
</dbReference>
<dbReference type="Proteomes" id="UP000076830">
    <property type="component" value="Chromosome"/>
</dbReference>
<evidence type="ECO:0000313" key="2">
    <source>
        <dbReference type="Proteomes" id="UP000076830"/>
    </source>
</evidence>